<name>A0A250KME4_9GAMM</name>
<evidence type="ECO:0000259" key="3">
    <source>
        <dbReference type="PROSITE" id="PS51371"/>
    </source>
</evidence>
<evidence type="ECO:0000313" key="5">
    <source>
        <dbReference type="Proteomes" id="UP000266313"/>
    </source>
</evidence>
<keyword evidence="5" id="KW-1185">Reference proteome</keyword>
<organism evidence="4 5">
    <name type="scientific">Methylocaldum marinum</name>
    <dbReference type="NCBI Taxonomy" id="1432792"/>
    <lineage>
        <taxon>Bacteria</taxon>
        <taxon>Pseudomonadati</taxon>
        <taxon>Pseudomonadota</taxon>
        <taxon>Gammaproteobacteria</taxon>
        <taxon>Methylococcales</taxon>
        <taxon>Methylococcaceae</taxon>
        <taxon>Methylocaldum</taxon>
    </lineage>
</organism>
<feature type="domain" description="CBS" evidence="3">
    <location>
        <begin position="7"/>
        <end position="66"/>
    </location>
</feature>
<evidence type="ECO:0000256" key="1">
    <source>
        <dbReference type="ARBA" id="ARBA00023122"/>
    </source>
</evidence>
<proteinExistence type="predicted"/>
<dbReference type="KEGG" id="mmai:sS8_0759"/>
<dbReference type="InterPro" id="IPR046342">
    <property type="entry name" value="CBS_dom_sf"/>
</dbReference>
<keyword evidence="1 2" id="KW-0129">CBS domain</keyword>
<dbReference type="PROSITE" id="PS51371">
    <property type="entry name" value="CBS"/>
    <property type="match status" value="2"/>
</dbReference>
<dbReference type="AlphaFoldDB" id="A0A250KME4"/>
<dbReference type="EMBL" id="AP017928">
    <property type="protein sequence ID" value="BBA32724.1"/>
    <property type="molecule type" value="Genomic_DNA"/>
</dbReference>
<dbReference type="Proteomes" id="UP000266313">
    <property type="component" value="Chromosome"/>
</dbReference>
<dbReference type="PANTHER" id="PTHR43080">
    <property type="entry name" value="CBS DOMAIN-CONTAINING PROTEIN CBSX3, MITOCHONDRIAL"/>
    <property type="match status" value="1"/>
</dbReference>
<accession>A0A250KME4</accession>
<dbReference type="InterPro" id="IPR000644">
    <property type="entry name" value="CBS_dom"/>
</dbReference>
<dbReference type="CDD" id="cd04622">
    <property type="entry name" value="CBS_pair_HRP1_like"/>
    <property type="match status" value="1"/>
</dbReference>
<reference evidence="4 5" key="1">
    <citation type="submission" date="2016-12" db="EMBL/GenBank/DDBJ databases">
        <title>Genome sequencing of Methylocaldum marinum.</title>
        <authorList>
            <person name="Takeuchi M."/>
            <person name="Kamagata Y."/>
            <person name="Hiraoka S."/>
            <person name="Oshima K."/>
            <person name="Hattori M."/>
            <person name="Iwasaki W."/>
        </authorList>
    </citation>
    <scope>NUCLEOTIDE SEQUENCE [LARGE SCALE GENOMIC DNA]</scope>
    <source>
        <strain evidence="4 5">S8</strain>
    </source>
</reference>
<dbReference type="SUPFAM" id="SSF54631">
    <property type="entry name" value="CBS-domain pair"/>
    <property type="match status" value="1"/>
</dbReference>
<dbReference type="PANTHER" id="PTHR43080:SF2">
    <property type="entry name" value="CBS DOMAIN-CONTAINING PROTEIN"/>
    <property type="match status" value="1"/>
</dbReference>
<dbReference type="Gene3D" id="3.10.580.10">
    <property type="entry name" value="CBS-domain"/>
    <property type="match status" value="1"/>
</dbReference>
<evidence type="ECO:0000256" key="2">
    <source>
        <dbReference type="PROSITE-ProRule" id="PRU00703"/>
    </source>
</evidence>
<dbReference type="OrthoDB" id="9794094at2"/>
<feature type="domain" description="CBS" evidence="3">
    <location>
        <begin position="75"/>
        <end position="132"/>
    </location>
</feature>
<protein>
    <submittedName>
        <fullName evidence="4">CBS domain protein</fullName>
    </submittedName>
</protein>
<sequence length="149" mass="16320">MEVKEIMTPNPVCCTPDTGLEGVARMMVQHDCGEIPVVENEESMRLVGVVTDRDIVCRSLAQGKDPMSMRTRECMSSPCVTVTPETSLEECCKIMEEHRIRRVPVADQGGRCCGMVSQADIARRAPTQQTAEVVKEVSQPKATAEPVIA</sequence>
<gene>
    <name evidence="4" type="ORF">sS8_0759</name>
</gene>
<dbReference type="InterPro" id="IPR051257">
    <property type="entry name" value="Diverse_CBS-Domain"/>
</dbReference>
<dbReference type="RefSeq" id="WP_119628462.1">
    <property type="nucleotide sequence ID" value="NZ_AP017928.1"/>
</dbReference>
<evidence type="ECO:0000313" key="4">
    <source>
        <dbReference type="EMBL" id="BBA32724.1"/>
    </source>
</evidence>
<dbReference type="SMART" id="SM00116">
    <property type="entry name" value="CBS"/>
    <property type="match status" value="2"/>
</dbReference>
<dbReference type="Pfam" id="PF00571">
    <property type="entry name" value="CBS"/>
    <property type="match status" value="2"/>
</dbReference>